<dbReference type="InterPro" id="IPR037481">
    <property type="entry name" value="LacX"/>
</dbReference>
<dbReference type="GO" id="GO:0030246">
    <property type="term" value="F:carbohydrate binding"/>
    <property type="evidence" value="ECO:0007669"/>
    <property type="project" value="InterPro"/>
</dbReference>
<name>A0A1M7Z5V1_9BACT</name>
<dbReference type="CDD" id="cd09024">
    <property type="entry name" value="Aldose_epim_lacX"/>
    <property type="match status" value="1"/>
</dbReference>
<dbReference type="InterPro" id="IPR008183">
    <property type="entry name" value="Aldose_1/G6P_1-epimerase"/>
</dbReference>
<comment type="subunit">
    <text evidence="2">Monomer.</text>
</comment>
<dbReference type="RefSeq" id="WP_073570306.1">
    <property type="nucleotide sequence ID" value="NZ_FRXN01000001.1"/>
</dbReference>
<dbReference type="AlphaFoldDB" id="A0A1M7Z5V1"/>
<dbReference type="GO" id="GO:0005975">
    <property type="term" value="P:carbohydrate metabolic process"/>
    <property type="evidence" value="ECO:0007669"/>
    <property type="project" value="InterPro"/>
</dbReference>
<dbReference type="PANTHER" id="PTHR11122">
    <property type="entry name" value="APOSPORY-ASSOCIATED PROTEIN C-RELATED"/>
    <property type="match status" value="1"/>
</dbReference>
<protein>
    <submittedName>
        <fullName evidence="4">Galactose mutarotase</fullName>
    </submittedName>
</protein>
<dbReference type="Proteomes" id="UP000184609">
    <property type="component" value="Unassembled WGS sequence"/>
</dbReference>
<dbReference type="Gene3D" id="2.70.98.10">
    <property type="match status" value="1"/>
</dbReference>
<evidence type="ECO:0000256" key="1">
    <source>
        <dbReference type="ARBA" id="ARBA00001913"/>
    </source>
</evidence>
<keyword evidence="3" id="KW-0106">Calcium</keyword>
<dbReference type="EMBL" id="FRXN01000001">
    <property type="protein sequence ID" value="SHO60224.1"/>
    <property type="molecule type" value="Genomic_DNA"/>
</dbReference>
<dbReference type="SUPFAM" id="SSF74650">
    <property type="entry name" value="Galactose mutarotase-like"/>
    <property type="match status" value="1"/>
</dbReference>
<comment type="cofactor">
    <cofactor evidence="1">
        <name>Ca(2+)</name>
        <dbReference type="ChEBI" id="CHEBI:29108"/>
    </cofactor>
</comment>
<proteinExistence type="predicted"/>
<organism evidence="4 5">
    <name type="scientific">Algoriphagus zhangzhouensis</name>
    <dbReference type="NCBI Taxonomy" id="1073327"/>
    <lineage>
        <taxon>Bacteria</taxon>
        <taxon>Pseudomonadati</taxon>
        <taxon>Bacteroidota</taxon>
        <taxon>Cytophagia</taxon>
        <taxon>Cytophagales</taxon>
        <taxon>Cyclobacteriaceae</taxon>
        <taxon>Algoriphagus</taxon>
    </lineage>
</organism>
<keyword evidence="5" id="KW-1185">Reference proteome</keyword>
<dbReference type="GO" id="GO:0016853">
    <property type="term" value="F:isomerase activity"/>
    <property type="evidence" value="ECO:0007669"/>
    <property type="project" value="InterPro"/>
</dbReference>
<dbReference type="PANTHER" id="PTHR11122:SF13">
    <property type="entry name" value="GLUCOSE-6-PHOSPHATE 1-EPIMERASE"/>
    <property type="match status" value="1"/>
</dbReference>
<reference evidence="5" key="1">
    <citation type="submission" date="2016-12" db="EMBL/GenBank/DDBJ databases">
        <authorList>
            <person name="Varghese N."/>
            <person name="Submissions S."/>
        </authorList>
    </citation>
    <scope>NUCLEOTIDE SEQUENCE [LARGE SCALE GENOMIC DNA]</scope>
    <source>
        <strain evidence="5">DSM 25035</strain>
    </source>
</reference>
<evidence type="ECO:0000256" key="3">
    <source>
        <dbReference type="ARBA" id="ARBA00022837"/>
    </source>
</evidence>
<evidence type="ECO:0000313" key="5">
    <source>
        <dbReference type="Proteomes" id="UP000184609"/>
    </source>
</evidence>
<sequence>MTYTLESDSLEVQINHRGMEISSIKNKKTEVEYLWQGDPAVWAGQAPILFPIVGALKDGKTSHLGKEYHLEKHGFIRNNEKAEFVKQDKNSIVFQLKSDEETLAIYPFDFLFEVSFELNDKSLKVSHSVSNSGTDDMYFSIGGHPAFNCPIDGETKLSDYSLEFPEVENDYTYHILPGGLIGEKSDKVLDNSSTIQLHEHIFDGDALIFKHLKSRSISLNHKDRGPLVAMEFKDFDYLGIWAKPGAPYVCIEPWLGVGDAADHSGILSEKDGIRKLSPNQTEVNSYTIEVLE</sequence>
<evidence type="ECO:0000256" key="2">
    <source>
        <dbReference type="ARBA" id="ARBA00011245"/>
    </source>
</evidence>
<accession>A0A1M7Z5V1</accession>
<gene>
    <name evidence="4" type="ORF">SAMN04488108_0655</name>
</gene>
<dbReference type="STRING" id="1073327.SAMN04488108_0655"/>
<dbReference type="InterPro" id="IPR011013">
    <property type="entry name" value="Gal_mutarotase_sf_dom"/>
</dbReference>
<dbReference type="Pfam" id="PF01263">
    <property type="entry name" value="Aldose_epim"/>
    <property type="match status" value="1"/>
</dbReference>
<evidence type="ECO:0000313" key="4">
    <source>
        <dbReference type="EMBL" id="SHO60224.1"/>
    </source>
</evidence>
<dbReference type="OrthoDB" id="9795355at2"/>
<dbReference type="InterPro" id="IPR014718">
    <property type="entry name" value="GH-type_carb-bd"/>
</dbReference>